<keyword evidence="10" id="KW-1185">Reference proteome</keyword>
<evidence type="ECO:0000259" key="8">
    <source>
        <dbReference type="PROSITE" id="PS50225"/>
    </source>
</evidence>
<keyword evidence="3" id="KW-0734">Signal transduction inhibitor</keyword>
<reference evidence="9" key="2">
    <citation type="submission" date="2025-08" db="UniProtKB">
        <authorList>
            <consortium name="Ensembl"/>
        </authorList>
    </citation>
    <scope>IDENTIFICATION</scope>
</reference>
<evidence type="ECO:0000313" key="10">
    <source>
        <dbReference type="Proteomes" id="UP000694580"/>
    </source>
</evidence>
<accession>A0AAY4AQ74</accession>
<keyword evidence="2" id="KW-0341">Growth regulation</keyword>
<dbReference type="InterPro" id="IPR036036">
    <property type="entry name" value="SOCS_box-like_dom_sf"/>
</dbReference>
<comment type="pathway">
    <text evidence="1">Protein modification; protein ubiquitination.</text>
</comment>
<dbReference type="GO" id="GO:0035556">
    <property type="term" value="P:intracellular signal transduction"/>
    <property type="evidence" value="ECO:0007669"/>
    <property type="project" value="InterPro"/>
</dbReference>
<dbReference type="PANTHER" id="PTHR10155:SF11">
    <property type="entry name" value="SUPPRESSOR OF CYTOKINE SIGNALING 3"/>
    <property type="match status" value="1"/>
</dbReference>
<evidence type="ECO:0000256" key="3">
    <source>
        <dbReference type="ARBA" id="ARBA00022700"/>
    </source>
</evidence>
<evidence type="ECO:0000256" key="1">
    <source>
        <dbReference type="ARBA" id="ARBA00004906"/>
    </source>
</evidence>
<dbReference type="Proteomes" id="UP000694580">
    <property type="component" value="Chromosome 7"/>
</dbReference>
<dbReference type="SUPFAM" id="SSF55550">
    <property type="entry name" value="SH2 domain"/>
    <property type="match status" value="1"/>
</dbReference>
<dbReference type="Gene3D" id="3.30.505.10">
    <property type="entry name" value="SH2 domain"/>
    <property type="match status" value="1"/>
</dbReference>
<keyword evidence="4" id="KW-0833">Ubl conjugation pathway</keyword>
<evidence type="ECO:0000256" key="4">
    <source>
        <dbReference type="ARBA" id="ARBA00022786"/>
    </source>
</evidence>
<dbReference type="Gene3D" id="1.10.750.20">
    <property type="entry name" value="SOCS box"/>
    <property type="match status" value="1"/>
</dbReference>
<dbReference type="GO" id="GO:0046854">
    <property type="term" value="P:phosphatidylinositol phosphate biosynthetic process"/>
    <property type="evidence" value="ECO:0007669"/>
    <property type="project" value="TreeGrafter"/>
</dbReference>
<evidence type="ECO:0000256" key="5">
    <source>
        <dbReference type="ARBA" id="ARBA00022999"/>
    </source>
</evidence>
<sequence length="199" mass="22718">MRSCPPPQFQNGIKRKLPTHCKTFLGEPQLQMVVRTHRRLEQSGFYWGPISGKEANRLLAKQPTGTFLLRDSSDAHHFFTLSVKTESGTKNLRIKSDARTFRLESEPSGPHPVPQFDCVLKLVHHYMPQTHPNSGRPSSYIYSDGEKIPLSLLHPLRTELTSLKHLCRRTVNGHQGACAERNQLPLTLQEFLQEYDLPI</sequence>
<dbReference type="GO" id="GO:0005942">
    <property type="term" value="C:phosphatidylinositol 3-kinase complex"/>
    <property type="evidence" value="ECO:0007669"/>
    <property type="project" value="TreeGrafter"/>
</dbReference>
<keyword evidence="5 6" id="KW-0727">SH2 domain</keyword>
<feature type="domain" description="SH2" evidence="7">
    <location>
        <begin position="45"/>
        <end position="156"/>
    </location>
</feature>
<evidence type="ECO:0000313" key="9">
    <source>
        <dbReference type="Ensembl" id="ENSDCDP00010010987.1"/>
    </source>
</evidence>
<dbReference type="InterPro" id="IPR036860">
    <property type="entry name" value="SH2_dom_sf"/>
</dbReference>
<evidence type="ECO:0000259" key="7">
    <source>
        <dbReference type="PROSITE" id="PS50001"/>
    </source>
</evidence>
<dbReference type="PROSITE" id="PS50225">
    <property type="entry name" value="SOCS"/>
    <property type="match status" value="1"/>
</dbReference>
<protein>
    <recommendedName>
        <fullName evidence="11">Suppressor of cytokine signaling 3</fullName>
    </recommendedName>
</protein>
<dbReference type="SUPFAM" id="SSF158235">
    <property type="entry name" value="SOCS box-like"/>
    <property type="match status" value="1"/>
</dbReference>
<dbReference type="Ensembl" id="ENSDCDT00010011502.1">
    <property type="protein sequence ID" value="ENSDCDP00010010987.1"/>
    <property type="gene ID" value="ENSDCDG00010004865.1"/>
</dbReference>
<evidence type="ECO:0000256" key="2">
    <source>
        <dbReference type="ARBA" id="ARBA00022604"/>
    </source>
</evidence>
<dbReference type="GeneTree" id="ENSGT00940000159620"/>
<dbReference type="PANTHER" id="PTHR10155">
    <property type="entry name" value="PHOSPHATIDYLINOSITOL 3-KINASE REGULATORY SUBUNIT"/>
    <property type="match status" value="1"/>
</dbReference>
<dbReference type="GO" id="GO:0009968">
    <property type="term" value="P:negative regulation of signal transduction"/>
    <property type="evidence" value="ECO:0007669"/>
    <property type="project" value="UniProtKB-KW"/>
</dbReference>
<dbReference type="SMART" id="SM00253">
    <property type="entry name" value="SOCS"/>
    <property type="match status" value="1"/>
</dbReference>
<evidence type="ECO:0008006" key="11">
    <source>
        <dbReference type="Google" id="ProtNLM"/>
    </source>
</evidence>
<reference evidence="9 10" key="1">
    <citation type="submission" date="2020-06" db="EMBL/GenBank/DDBJ databases">
        <authorList>
            <consortium name="Wellcome Sanger Institute Data Sharing"/>
        </authorList>
    </citation>
    <scope>NUCLEOTIDE SEQUENCE [LARGE SCALE GENOMIC DNA]</scope>
</reference>
<dbReference type="SMART" id="SM00252">
    <property type="entry name" value="SH2"/>
    <property type="match status" value="1"/>
</dbReference>
<proteinExistence type="predicted"/>
<dbReference type="AlphaFoldDB" id="A0AAY4AQ74"/>
<feature type="domain" description="SOCS box" evidence="8">
    <location>
        <begin position="151"/>
        <end position="198"/>
    </location>
</feature>
<dbReference type="PROSITE" id="PS50001">
    <property type="entry name" value="SH2"/>
    <property type="match status" value="1"/>
</dbReference>
<dbReference type="InterPro" id="IPR000980">
    <property type="entry name" value="SH2"/>
</dbReference>
<dbReference type="InterPro" id="IPR001496">
    <property type="entry name" value="SOCS_box"/>
</dbReference>
<dbReference type="SMART" id="SM00969">
    <property type="entry name" value="SOCS_box"/>
    <property type="match status" value="1"/>
</dbReference>
<organism evidence="9 10">
    <name type="scientific">Denticeps clupeoides</name>
    <name type="common">denticle herring</name>
    <dbReference type="NCBI Taxonomy" id="299321"/>
    <lineage>
        <taxon>Eukaryota</taxon>
        <taxon>Metazoa</taxon>
        <taxon>Chordata</taxon>
        <taxon>Craniata</taxon>
        <taxon>Vertebrata</taxon>
        <taxon>Euteleostomi</taxon>
        <taxon>Actinopterygii</taxon>
        <taxon>Neopterygii</taxon>
        <taxon>Teleostei</taxon>
        <taxon>Clupei</taxon>
        <taxon>Clupeiformes</taxon>
        <taxon>Denticipitoidei</taxon>
        <taxon>Denticipitidae</taxon>
        <taxon>Denticeps</taxon>
    </lineage>
</organism>
<dbReference type="Pfam" id="PF00017">
    <property type="entry name" value="SH2"/>
    <property type="match status" value="1"/>
</dbReference>
<dbReference type="GO" id="GO:0046935">
    <property type="term" value="F:1-phosphatidylinositol-3-kinase regulator activity"/>
    <property type="evidence" value="ECO:0007669"/>
    <property type="project" value="TreeGrafter"/>
</dbReference>
<dbReference type="PRINTS" id="PR00401">
    <property type="entry name" value="SH2DOMAIN"/>
</dbReference>
<reference evidence="9" key="3">
    <citation type="submission" date="2025-09" db="UniProtKB">
        <authorList>
            <consortium name="Ensembl"/>
        </authorList>
    </citation>
    <scope>IDENTIFICATION</scope>
</reference>
<evidence type="ECO:0000256" key="6">
    <source>
        <dbReference type="PROSITE-ProRule" id="PRU00191"/>
    </source>
</evidence>
<name>A0AAY4AQ74_9TELE</name>
<gene>
    <name evidence="9" type="primary">SOCS3</name>
</gene>